<dbReference type="Pfam" id="PF03764">
    <property type="entry name" value="EFG_IV"/>
    <property type="match status" value="1"/>
</dbReference>
<dbReference type="GO" id="GO:0005525">
    <property type="term" value="F:GTP binding"/>
    <property type="evidence" value="ECO:0007669"/>
    <property type="project" value="UniProtKB-KW"/>
</dbReference>
<comment type="caution">
    <text evidence="4">The sequence shown here is derived from an EMBL/GenBank/DDBJ whole genome shotgun (WGS) entry which is preliminary data.</text>
</comment>
<dbReference type="InterPro" id="IPR035647">
    <property type="entry name" value="EFG_III/V"/>
</dbReference>
<dbReference type="SMART" id="SM00838">
    <property type="entry name" value="EFG_C"/>
    <property type="match status" value="1"/>
</dbReference>
<dbReference type="SUPFAM" id="SSF50447">
    <property type="entry name" value="Translation proteins"/>
    <property type="match status" value="1"/>
</dbReference>
<dbReference type="SUPFAM" id="SSF52540">
    <property type="entry name" value="P-loop containing nucleoside triphosphate hydrolases"/>
    <property type="match status" value="1"/>
</dbReference>
<dbReference type="InterPro" id="IPR000795">
    <property type="entry name" value="T_Tr_GTP-bd_dom"/>
</dbReference>
<dbReference type="InterPro" id="IPR000640">
    <property type="entry name" value="EFG_V-like"/>
</dbReference>
<dbReference type="FunFam" id="3.30.70.240:FF:000001">
    <property type="entry name" value="Elongation factor G"/>
    <property type="match status" value="1"/>
</dbReference>
<dbReference type="FunFam" id="3.30.230.10:FF:000003">
    <property type="entry name" value="Elongation factor G"/>
    <property type="match status" value="1"/>
</dbReference>
<dbReference type="PRINTS" id="PR00315">
    <property type="entry name" value="ELONGATNFCT"/>
</dbReference>
<dbReference type="Gene3D" id="3.30.70.870">
    <property type="entry name" value="Elongation Factor G (Translational Gtpase), domain 3"/>
    <property type="match status" value="1"/>
</dbReference>
<dbReference type="SUPFAM" id="SSF54211">
    <property type="entry name" value="Ribosomal protein S5 domain 2-like"/>
    <property type="match status" value="1"/>
</dbReference>
<dbReference type="Pfam" id="PF22042">
    <property type="entry name" value="EF-G_D2"/>
    <property type="match status" value="1"/>
</dbReference>
<dbReference type="Gene3D" id="2.40.30.10">
    <property type="entry name" value="Translation factors"/>
    <property type="match status" value="1"/>
</dbReference>
<dbReference type="PROSITE" id="PS51722">
    <property type="entry name" value="G_TR_2"/>
    <property type="match status" value="1"/>
</dbReference>
<dbReference type="CDD" id="cd16262">
    <property type="entry name" value="EFG_III"/>
    <property type="match status" value="1"/>
</dbReference>
<evidence type="ECO:0000313" key="5">
    <source>
        <dbReference type="Proteomes" id="UP000630660"/>
    </source>
</evidence>
<dbReference type="AlphaFoldDB" id="A0A9D5QBT0"/>
<evidence type="ECO:0000256" key="2">
    <source>
        <dbReference type="ARBA" id="ARBA00023134"/>
    </source>
</evidence>
<dbReference type="InterPro" id="IPR047872">
    <property type="entry name" value="EFG_IV"/>
</dbReference>
<keyword evidence="4" id="KW-0251">Elongation factor</keyword>
<dbReference type="InterPro" id="IPR014721">
    <property type="entry name" value="Ribsml_uS5_D2-typ_fold_subgr"/>
</dbReference>
<dbReference type="InterPro" id="IPR009022">
    <property type="entry name" value="EFG_III"/>
</dbReference>
<evidence type="ECO:0000256" key="1">
    <source>
        <dbReference type="ARBA" id="ARBA00022741"/>
    </source>
</evidence>
<dbReference type="NCBIfam" id="NF009379">
    <property type="entry name" value="PRK12740.1-3"/>
    <property type="match status" value="1"/>
</dbReference>
<dbReference type="SMART" id="SM00889">
    <property type="entry name" value="EFG_IV"/>
    <property type="match status" value="1"/>
</dbReference>
<dbReference type="InterPro" id="IPR020568">
    <property type="entry name" value="Ribosomal_Su5_D2-typ_SF"/>
</dbReference>
<sequence>MTVKEPGKIRTFGFFGHGGSGKTTLADTVLFFAGANSRQGKVDEGTSIFDYDEAEIERKVSLNLALASCEYEGVEFNIVDTPGYADFIGEMIAGVKAVDTGVVVIDAGEGIGVGTEMSWNRLAEENKGKALFINKLAKPETDFTAMFNQMVEAYGTSVAPVSIPIGTGPNHKGVVCLLTEKAYITKDGKTEEAPVPEEVKADFDTYKEKFIEAVAELDEELLMNYLDGNVPTLEQLKPVLKKGIAEGSVFPLFAGDALFMSGIKPFVNFVSEYFPSPEEIQPLKIKKDEEDAEFDPKDFSDTVAYVFKTVSDPHLGDLLYTRVFSGEISSGANLKNIDAESSERIGQILGIQGKDRKDLSKLGPGMIGGLVKLKNTHTGNTLTSGPSISLGGIEFPTPPISVAIEPKSKGDEEKVSNALARMHDEDPTFVYRFDPELKQQLISGMGELHLDVVLSKLKNRYGVSVDTKKPRIAYRETITQQATAQGRHKKQTGGRGQFGDVYLRLEPLERGEGVVFEQEIFGGAVPKNFHPAVEKGVREFTSHGYLAGYKMVDMKIVLYDGSYHTVDSSEIAFKLAAQIAMKVACEKAKPILLEPILYIEVTVPEEYMGDVMGDLNSRRGKIQGMEAVGRNQVVKATVPEAEMYKYATTIRSVTQGRGFFTGKFDHYDPVPAEITQKVIEQAKKAKEEG</sequence>
<dbReference type="Pfam" id="PF14492">
    <property type="entry name" value="EFG_III"/>
    <property type="match status" value="1"/>
</dbReference>
<dbReference type="CDD" id="cd01434">
    <property type="entry name" value="EFG_mtEFG1_IV"/>
    <property type="match status" value="1"/>
</dbReference>
<dbReference type="Gene3D" id="3.30.230.10">
    <property type="match status" value="1"/>
</dbReference>
<dbReference type="InterPro" id="IPR035649">
    <property type="entry name" value="EFG_V"/>
</dbReference>
<keyword evidence="4" id="KW-0648">Protein biosynthesis</keyword>
<reference evidence="4" key="1">
    <citation type="submission" date="2019-11" db="EMBL/GenBank/DDBJ databases">
        <title>Microbial mats filling the niche in hypersaline microbial mats.</title>
        <authorList>
            <person name="Wong H.L."/>
            <person name="Macleod F.I."/>
            <person name="White R.A. III"/>
            <person name="Burns B.P."/>
        </authorList>
    </citation>
    <scope>NUCLEOTIDE SEQUENCE</scope>
    <source>
        <strain evidence="4">Bin_327</strain>
    </source>
</reference>
<dbReference type="NCBIfam" id="NF009891">
    <property type="entry name" value="PRK13351.1-1"/>
    <property type="match status" value="1"/>
</dbReference>
<protein>
    <submittedName>
        <fullName evidence="4">Elongation factor G</fullName>
    </submittedName>
</protein>
<feature type="domain" description="Tr-type G" evidence="3">
    <location>
        <begin position="7"/>
        <end position="278"/>
    </location>
</feature>
<dbReference type="GO" id="GO:0003746">
    <property type="term" value="F:translation elongation factor activity"/>
    <property type="evidence" value="ECO:0007669"/>
    <property type="project" value="UniProtKB-KW"/>
</dbReference>
<dbReference type="Gene3D" id="3.30.70.240">
    <property type="match status" value="1"/>
</dbReference>
<dbReference type="NCBIfam" id="NF009381">
    <property type="entry name" value="PRK12740.1-5"/>
    <property type="match status" value="1"/>
</dbReference>
<keyword evidence="2" id="KW-0342">GTP-binding</keyword>
<dbReference type="Pfam" id="PF00679">
    <property type="entry name" value="EFG_C"/>
    <property type="match status" value="1"/>
</dbReference>
<dbReference type="Proteomes" id="UP000630660">
    <property type="component" value="Unassembled WGS sequence"/>
</dbReference>
<evidence type="ECO:0000313" key="4">
    <source>
        <dbReference type="EMBL" id="MBD3363913.1"/>
    </source>
</evidence>
<dbReference type="GO" id="GO:0003924">
    <property type="term" value="F:GTPase activity"/>
    <property type="evidence" value="ECO:0007669"/>
    <property type="project" value="InterPro"/>
</dbReference>
<dbReference type="PANTHER" id="PTHR43261:SF6">
    <property type="entry name" value="ELONGATION FACTOR G-LIKE PROTEIN"/>
    <property type="match status" value="1"/>
</dbReference>
<dbReference type="InterPro" id="IPR053905">
    <property type="entry name" value="EF-G-like_DII"/>
</dbReference>
<dbReference type="PANTHER" id="PTHR43261">
    <property type="entry name" value="TRANSLATION ELONGATION FACTOR G-RELATED"/>
    <property type="match status" value="1"/>
</dbReference>
<dbReference type="Gene3D" id="3.40.50.300">
    <property type="entry name" value="P-loop containing nucleotide triphosphate hydrolases"/>
    <property type="match status" value="1"/>
</dbReference>
<dbReference type="Pfam" id="PF00009">
    <property type="entry name" value="GTP_EFTU"/>
    <property type="match status" value="1"/>
</dbReference>
<dbReference type="SUPFAM" id="SSF54980">
    <property type="entry name" value="EF-G C-terminal domain-like"/>
    <property type="match status" value="2"/>
</dbReference>
<dbReference type="InterPro" id="IPR041095">
    <property type="entry name" value="EFG_II"/>
</dbReference>
<dbReference type="CDD" id="cd03713">
    <property type="entry name" value="EFG_mtEFG_C"/>
    <property type="match status" value="1"/>
</dbReference>
<dbReference type="EMBL" id="WJKJ01000051">
    <property type="protein sequence ID" value="MBD3363913.1"/>
    <property type="molecule type" value="Genomic_DNA"/>
</dbReference>
<dbReference type="GO" id="GO:0032790">
    <property type="term" value="P:ribosome disassembly"/>
    <property type="evidence" value="ECO:0007669"/>
    <property type="project" value="TreeGrafter"/>
</dbReference>
<dbReference type="InterPro" id="IPR005517">
    <property type="entry name" value="Transl_elong_EFG/EF2_IV"/>
</dbReference>
<name>A0A9D5QBT0_UNCW3</name>
<gene>
    <name evidence="4" type="ORF">GF359_01725</name>
</gene>
<evidence type="ECO:0000259" key="3">
    <source>
        <dbReference type="PROSITE" id="PS51722"/>
    </source>
</evidence>
<organism evidence="4 5">
    <name type="scientific">candidate division WOR-3 bacterium</name>
    <dbReference type="NCBI Taxonomy" id="2052148"/>
    <lineage>
        <taxon>Bacteria</taxon>
        <taxon>Bacteria division WOR-3</taxon>
    </lineage>
</organism>
<dbReference type="InterPro" id="IPR009000">
    <property type="entry name" value="Transl_B-barrel_sf"/>
</dbReference>
<keyword evidence="1" id="KW-0547">Nucleotide-binding</keyword>
<dbReference type="InterPro" id="IPR027417">
    <property type="entry name" value="P-loop_NTPase"/>
</dbReference>
<accession>A0A9D5QBT0</accession>
<proteinExistence type="predicted"/>